<protein>
    <recommendedName>
        <fullName evidence="12">galacturonan 1,4-alpha-galacturonidase</fullName>
        <ecNumber evidence="12">3.2.1.67</ecNumber>
    </recommendedName>
    <alternativeName>
        <fullName evidence="13">Galacturan 1,4-alpha-galacturonidase C</fullName>
    </alternativeName>
    <alternativeName>
        <fullName evidence="14">Poly(1,4-alpha-D-galacturonide)galacturonohydrolase C</fullName>
    </alternativeName>
</protein>
<evidence type="ECO:0000256" key="5">
    <source>
        <dbReference type="ARBA" id="ARBA00022737"/>
    </source>
</evidence>
<evidence type="ECO:0000256" key="18">
    <source>
        <dbReference type="SAM" id="SignalP"/>
    </source>
</evidence>
<evidence type="ECO:0000256" key="15">
    <source>
        <dbReference type="ARBA" id="ARBA00048766"/>
    </source>
</evidence>
<keyword evidence="5" id="KW-0677">Repeat</keyword>
<evidence type="ECO:0000256" key="8">
    <source>
        <dbReference type="ARBA" id="ARBA00023180"/>
    </source>
</evidence>
<dbReference type="InterPro" id="IPR000743">
    <property type="entry name" value="Glyco_hydro_28"/>
</dbReference>
<dbReference type="Proteomes" id="UP000053558">
    <property type="component" value="Unassembled WGS sequence"/>
</dbReference>
<keyword evidence="20" id="KW-1185">Reference proteome</keyword>
<feature type="chain" id="PRO_5024456193" description="galacturonan 1,4-alpha-galacturonidase" evidence="18">
    <location>
        <begin position="24"/>
        <end position="456"/>
    </location>
</feature>
<evidence type="ECO:0000256" key="7">
    <source>
        <dbReference type="ARBA" id="ARBA00023157"/>
    </source>
</evidence>
<keyword evidence="3" id="KW-0964">Secreted</keyword>
<dbReference type="KEGG" id="cput:CONPUDRAFT_161966"/>
<keyword evidence="7" id="KW-1015">Disulfide bond</keyword>
<dbReference type="Pfam" id="PF00295">
    <property type="entry name" value="Glyco_hydro_28"/>
    <property type="match status" value="1"/>
</dbReference>
<organism evidence="19 20">
    <name type="scientific">Coniophora puteana (strain RWD-64-598)</name>
    <name type="common">Brown rot fungus</name>
    <dbReference type="NCBI Taxonomy" id="741705"/>
    <lineage>
        <taxon>Eukaryota</taxon>
        <taxon>Fungi</taxon>
        <taxon>Dikarya</taxon>
        <taxon>Basidiomycota</taxon>
        <taxon>Agaricomycotina</taxon>
        <taxon>Agaricomycetes</taxon>
        <taxon>Agaricomycetidae</taxon>
        <taxon>Boletales</taxon>
        <taxon>Coniophorineae</taxon>
        <taxon>Coniophoraceae</taxon>
        <taxon>Coniophora</taxon>
    </lineage>
</organism>
<evidence type="ECO:0000256" key="6">
    <source>
        <dbReference type="ARBA" id="ARBA00022801"/>
    </source>
</evidence>
<comment type="catalytic activity">
    <reaction evidence="15">
        <text>[(1-&gt;4)-alpha-D-galacturonosyl](n) + H2O = alpha-D-galacturonate + [(1-&gt;4)-alpha-D-galacturonosyl](n-1)</text>
        <dbReference type="Rhea" id="RHEA:14117"/>
        <dbReference type="Rhea" id="RHEA-COMP:14570"/>
        <dbReference type="Rhea" id="RHEA-COMP:14572"/>
        <dbReference type="ChEBI" id="CHEBI:15377"/>
        <dbReference type="ChEBI" id="CHEBI:58658"/>
        <dbReference type="ChEBI" id="CHEBI:140523"/>
        <dbReference type="EC" id="3.2.1.67"/>
    </reaction>
</comment>
<comment type="subcellular location">
    <subcellularLocation>
        <location evidence="1">Secreted</location>
    </subcellularLocation>
</comment>
<dbReference type="RefSeq" id="XP_007763923.1">
    <property type="nucleotide sequence ID" value="XM_007765733.1"/>
</dbReference>
<keyword evidence="4 18" id="KW-0732">Signal</keyword>
<dbReference type="GO" id="GO:0005576">
    <property type="term" value="C:extracellular region"/>
    <property type="evidence" value="ECO:0007669"/>
    <property type="project" value="UniProtKB-SubCell"/>
</dbReference>
<evidence type="ECO:0000313" key="19">
    <source>
        <dbReference type="EMBL" id="EIW87434.1"/>
    </source>
</evidence>
<dbReference type="PANTHER" id="PTHR31736:SF11">
    <property type="entry name" value="EXOPOLYGALACTURONASE C-RELATED"/>
    <property type="match status" value="1"/>
</dbReference>
<dbReference type="GO" id="GO:0004650">
    <property type="term" value="F:polygalacturonase activity"/>
    <property type="evidence" value="ECO:0007669"/>
    <property type="project" value="InterPro"/>
</dbReference>
<name>A0A5M3N8J8_CONPW</name>
<evidence type="ECO:0000256" key="3">
    <source>
        <dbReference type="ARBA" id="ARBA00022525"/>
    </source>
</evidence>
<keyword evidence="8" id="KW-0325">Glycoprotein</keyword>
<dbReference type="OMA" id="RNSYCEG"/>
<accession>A0A5M3N8J8</accession>
<dbReference type="PROSITE" id="PS00502">
    <property type="entry name" value="POLYGALACTURONASE"/>
    <property type="match status" value="1"/>
</dbReference>
<dbReference type="GO" id="GO:0005975">
    <property type="term" value="P:carbohydrate metabolic process"/>
    <property type="evidence" value="ECO:0007669"/>
    <property type="project" value="InterPro"/>
</dbReference>
<dbReference type="Gene3D" id="2.160.20.10">
    <property type="entry name" value="Single-stranded right-handed beta-helix, Pectin lyase-like"/>
    <property type="match status" value="1"/>
</dbReference>
<feature type="signal peptide" evidence="18">
    <location>
        <begin position="1"/>
        <end position="23"/>
    </location>
</feature>
<dbReference type="AlphaFoldDB" id="A0A5M3N8J8"/>
<dbReference type="EC" id="3.2.1.67" evidence="12"/>
<dbReference type="GO" id="GO:0047911">
    <property type="term" value="F:galacturan 1,4-alpha-galacturonidase activity"/>
    <property type="evidence" value="ECO:0007669"/>
    <property type="project" value="UniProtKB-EC"/>
</dbReference>
<dbReference type="InterPro" id="IPR011050">
    <property type="entry name" value="Pectin_lyase_fold/virulence"/>
</dbReference>
<evidence type="ECO:0000256" key="11">
    <source>
        <dbReference type="ARBA" id="ARBA00037312"/>
    </source>
</evidence>
<proteinExistence type="inferred from homology"/>
<dbReference type="EMBL" id="JH711573">
    <property type="protein sequence ID" value="EIW87434.1"/>
    <property type="molecule type" value="Genomic_DNA"/>
</dbReference>
<evidence type="ECO:0000256" key="13">
    <source>
        <dbReference type="ARBA" id="ARBA00041474"/>
    </source>
</evidence>
<feature type="active site" evidence="16">
    <location>
        <position position="272"/>
    </location>
</feature>
<dbReference type="SUPFAM" id="SSF51126">
    <property type="entry name" value="Pectin lyase-like"/>
    <property type="match status" value="1"/>
</dbReference>
<evidence type="ECO:0000256" key="1">
    <source>
        <dbReference type="ARBA" id="ARBA00004613"/>
    </source>
</evidence>
<evidence type="ECO:0000256" key="14">
    <source>
        <dbReference type="ARBA" id="ARBA00042262"/>
    </source>
</evidence>
<evidence type="ECO:0000256" key="9">
    <source>
        <dbReference type="ARBA" id="ARBA00023295"/>
    </source>
</evidence>
<comment type="similarity">
    <text evidence="2 17">Belongs to the glycosyl hydrolase 28 family.</text>
</comment>
<reference evidence="20" key="1">
    <citation type="journal article" date="2012" name="Science">
        <title>The Paleozoic origin of enzymatic lignin decomposition reconstructed from 31 fungal genomes.</title>
        <authorList>
            <person name="Floudas D."/>
            <person name="Binder M."/>
            <person name="Riley R."/>
            <person name="Barry K."/>
            <person name="Blanchette R.A."/>
            <person name="Henrissat B."/>
            <person name="Martinez A.T."/>
            <person name="Otillar R."/>
            <person name="Spatafora J.W."/>
            <person name="Yadav J.S."/>
            <person name="Aerts A."/>
            <person name="Benoit I."/>
            <person name="Boyd A."/>
            <person name="Carlson A."/>
            <person name="Copeland A."/>
            <person name="Coutinho P.M."/>
            <person name="de Vries R.P."/>
            <person name="Ferreira P."/>
            <person name="Findley K."/>
            <person name="Foster B."/>
            <person name="Gaskell J."/>
            <person name="Glotzer D."/>
            <person name="Gorecki P."/>
            <person name="Heitman J."/>
            <person name="Hesse C."/>
            <person name="Hori C."/>
            <person name="Igarashi K."/>
            <person name="Jurgens J.A."/>
            <person name="Kallen N."/>
            <person name="Kersten P."/>
            <person name="Kohler A."/>
            <person name="Kuees U."/>
            <person name="Kumar T.K.A."/>
            <person name="Kuo A."/>
            <person name="LaButti K."/>
            <person name="Larrondo L.F."/>
            <person name="Lindquist E."/>
            <person name="Ling A."/>
            <person name="Lombard V."/>
            <person name="Lucas S."/>
            <person name="Lundell T."/>
            <person name="Martin R."/>
            <person name="McLaughlin D.J."/>
            <person name="Morgenstern I."/>
            <person name="Morin E."/>
            <person name="Murat C."/>
            <person name="Nagy L.G."/>
            <person name="Nolan M."/>
            <person name="Ohm R.A."/>
            <person name="Patyshakuliyeva A."/>
            <person name="Rokas A."/>
            <person name="Ruiz-Duenas F.J."/>
            <person name="Sabat G."/>
            <person name="Salamov A."/>
            <person name="Samejima M."/>
            <person name="Schmutz J."/>
            <person name="Slot J.C."/>
            <person name="St John F."/>
            <person name="Stenlid J."/>
            <person name="Sun H."/>
            <person name="Sun S."/>
            <person name="Syed K."/>
            <person name="Tsang A."/>
            <person name="Wiebenga A."/>
            <person name="Young D."/>
            <person name="Pisabarro A."/>
            <person name="Eastwood D.C."/>
            <person name="Martin F."/>
            <person name="Cullen D."/>
            <person name="Grigoriev I.V."/>
            <person name="Hibbett D.S."/>
        </authorList>
    </citation>
    <scope>NUCLEOTIDE SEQUENCE [LARGE SCALE GENOMIC DNA]</scope>
    <source>
        <strain evidence="20">RWD-64-598 SS2</strain>
    </source>
</reference>
<dbReference type="GO" id="GO:0071555">
    <property type="term" value="P:cell wall organization"/>
    <property type="evidence" value="ECO:0007669"/>
    <property type="project" value="UniProtKB-KW"/>
</dbReference>
<dbReference type="OrthoDB" id="187139at2759"/>
<evidence type="ECO:0000256" key="2">
    <source>
        <dbReference type="ARBA" id="ARBA00008834"/>
    </source>
</evidence>
<sequence>MLSISPLIVALVVASTPLQGAQAWTTFSVPHAPGADDVPALMAALQGNSSYTSDASIVFAPNTTYNVWSPLTFPILTNVEVRIEGNLSYPQNITLVQEGVASSNYSGAWIAFAGGNNVTLSGTEDPEWGWMDGYGQQWWDDMQQTNRPQGWKFGNITDGVITNLKVYKPPAWNFLTSGSTNVHIYNNTIIARSDNASSFPFNTYVSLQSYRQFTSYRLSSSPKTLYYSDGWNAGGTNLLFEHNYVVNGDDCLTVGSGAKNVTWRNSYCEGGHGLSIGSLGKGGSVAMVQDILFENTIMNTTLYGARYKSWTGGNGAAINVTWRNIMFMDVMFPIYVTQNYWDQGVGGKPNSSSTNETHIENFLFENFVGTIQNTPGYKEGSCISDPCWYYVANATGNEVIILDLYPDTALNVVAKNLYAQTLTGAPVAAMCNSSTTSNDVGFECWDGTYIPDAIGM</sequence>
<dbReference type="InterPro" id="IPR012334">
    <property type="entry name" value="Pectin_lyas_fold"/>
</dbReference>
<keyword evidence="6 17" id="KW-0378">Hydrolase</keyword>
<dbReference type="GeneID" id="19204632"/>
<evidence type="ECO:0000313" key="20">
    <source>
        <dbReference type="Proteomes" id="UP000053558"/>
    </source>
</evidence>
<keyword evidence="9 17" id="KW-0326">Glycosidase</keyword>
<gene>
    <name evidence="19" type="ORF">CONPUDRAFT_161966</name>
</gene>
<comment type="function">
    <text evidence="11">Specific in hydrolyzing the terminal glycosidic bond of polygalacturonic acid and oligogalacturonates.</text>
</comment>
<evidence type="ECO:0000256" key="4">
    <source>
        <dbReference type="ARBA" id="ARBA00022729"/>
    </source>
</evidence>
<dbReference type="PANTHER" id="PTHR31736">
    <property type="match status" value="1"/>
</dbReference>
<evidence type="ECO:0000256" key="17">
    <source>
        <dbReference type="RuleBase" id="RU361169"/>
    </source>
</evidence>
<keyword evidence="10" id="KW-0961">Cell wall biogenesis/degradation</keyword>
<evidence type="ECO:0000256" key="16">
    <source>
        <dbReference type="PROSITE-ProRule" id="PRU10052"/>
    </source>
</evidence>
<evidence type="ECO:0000256" key="12">
    <source>
        <dbReference type="ARBA" id="ARBA00038933"/>
    </source>
</evidence>
<comment type="caution">
    <text evidence="19">The sequence shown here is derived from an EMBL/GenBank/DDBJ whole genome shotgun (WGS) entry which is preliminary data.</text>
</comment>
<evidence type="ECO:0000256" key="10">
    <source>
        <dbReference type="ARBA" id="ARBA00023316"/>
    </source>
</evidence>